<evidence type="ECO:0000256" key="2">
    <source>
        <dbReference type="ARBA" id="ARBA00022475"/>
    </source>
</evidence>
<reference evidence="14" key="2">
    <citation type="journal article" date="2021" name="Microbiol. Resour. Announc.">
        <title>Complete Genome Sequences of Three Human Oral Treponema parvum Isolates.</title>
        <authorList>
            <person name="Zeng H."/>
            <person name="Watt R.M."/>
        </authorList>
    </citation>
    <scope>NUCLEOTIDE SEQUENCE</scope>
    <source>
        <strain evidence="14">ATCC 700773</strain>
    </source>
</reference>
<evidence type="ECO:0000256" key="12">
    <source>
        <dbReference type="SAM" id="Phobius"/>
    </source>
</evidence>
<evidence type="ECO:0000256" key="8">
    <source>
        <dbReference type="ARBA" id="ARBA00022840"/>
    </source>
</evidence>
<dbReference type="RefSeq" id="WP_210116678.1">
    <property type="nucleotide sequence ID" value="NZ_CP054257.1"/>
</dbReference>
<feature type="transmembrane region" description="Helical" evidence="12">
    <location>
        <begin position="300"/>
        <end position="318"/>
    </location>
</feature>
<dbReference type="SUPFAM" id="SSF55874">
    <property type="entry name" value="ATPase domain of HSP90 chaperone/DNA topoisomerase II/histidine kinase"/>
    <property type="match status" value="1"/>
</dbReference>
<dbReference type="Pfam" id="PF02518">
    <property type="entry name" value="HATPase_c"/>
    <property type="match status" value="1"/>
</dbReference>
<dbReference type="PANTHER" id="PTHR34220:SF11">
    <property type="entry name" value="SENSOR PROTEIN KINASE HPTS"/>
    <property type="match status" value="1"/>
</dbReference>
<dbReference type="Gene3D" id="3.30.450.20">
    <property type="entry name" value="PAS domain"/>
    <property type="match status" value="2"/>
</dbReference>
<evidence type="ECO:0000313" key="15">
    <source>
        <dbReference type="Proteomes" id="UP000671995"/>
    </source>
</evidence>
<dbReference type="EMBL" id="CP054257">
    <property type="protein sequence ID" value="QTQ11964.1"/>
    <property type="molecule type" value="Genomic_DNA"/>
</dbReference>
<dbReference type="PROSITE" id="PS50885">
    <property type="entry name" value="HAMP"/>
    <property type="match status" value="1"/>
</dbReference>
<organism evidence="14 15">
    <name type="scientific">Treponema parvum</name>
    <dbReference type="NCBI Taxonomy" id="138851"/>
    <lineage>
        <taxon>Bacteria</taxon>
        <taxon>Pseudomonadati</taxon>
        <taxon>Spirochaetota</taxon>
        <taxon>Spirochaetia</taxon>
        <taxon>Spirochaetales</taxon>
        <taxon>Treponemataceae</taxon>
        <taxon>Treponema</taxon>
    </lineage>
</organism>
<dbReference type="GO" id="GO:0000155">
    <property type="term" value="F:phosphorelay sensor kinase activity"/>
    <property type="evidence" value="ECO:0007669"/>
    <property type="project" value="InterPro"/>
</dbReference>
<keyword evidence="3" id="KW-0597">Phosphoprotein</keyword>
<comment type="subcellular location">
    <subcellularLocation>
        <location evidence="1">Cell membrane</location>
        <topology evidence="1">Multi-pass membrane protein</topology>
    </subcellularLocation>
</comment>
<evidence type="ECO:0000256" key="10">
    <source>
        <dbReference type="ARBA" id="ARBA00023012"/>
    </source>
</evidence>
<keyword evidence="7 14" id="KW-0418">Kinase</keyword>
<keyword evidence="2" id="KW-1003">Cell membrane</keyword>
<dbReference type="InterPro" id="IPR050640">
    <property type="entry name" value="Bact_2-comp_sensor_kinase"/>
</dbReference>
<proteinExistence type="predicted"/>
<dbReference type="InterPro" id="IPR003594">
    <property type="entry name" value="HATPase_dom"/>
</dbReference>
<dbReference type="CDD" id="cd06225">
    <property type="entry name" value="HAMP"/>
    <property type="match status" value="1"/>
</dbReference>
<dbReference type="PANTHER" id="PTHR34220">
    <property type="entry name" value="SENSOR HISTIDINE KINASE YPDA"/>
    <property type="match status" value="1"/>
</dbReference>
<dbReference type="GO" id="GO:0005524">
    <property type="term" value="F:ATP binding"/>
    <property type="evidence" value="ECO:0007669"/>
    <property type="project" value="UniProtKB-KW"/>
</dbReference>
<evidence type="ECO:0000256" key="7">
    <source>
        <dbReference type="ARBA" id="ARBA00022777"/>
    </source>
</evidence>
<dbReference type="Pfam" id="PF06580">
    <property type="entry name" value="His_kinase"/>
    <property type="match status" value="1"/>
</dbReference>
<keyword evidence="6" id="KW-0547">Nucleotide-binding</keyword>
<dbReference type="Gene3D" id="3.30.565.10">
    <property type="entry name" value="Histidine kinase-like ATPase, C-terminal domain"/>
    <property type="match status" value="1"/>
</dbReference>
<keyword evidence="9 12" id="KW-1133">Transmembrane helix</keyword>
<evidence type="ECO:0000313" key="14">
    <source>
        <dbReference type="EMBL" id="QTQ11964.1"/>
    </source>
</evidence>
<name>A0A975F0R8_9SPIR</name>
<accession>A0A975F0R8</accession>
<evidence type="ECO:0000259" key="13">
    <source>
        <dbReference type="PROSITE" id="PS50885"/>
    </source>
</evidence>
<keyword evidence="4" id="KW-0808">Transferase</keyword>
<evidence type="ECO:0000256" key="9">
    <source>
        <dbReference type="ARBA" id="ARBA00022989"/>
    </source>
</evidence>
<protein>
    <submittedName>
        <fullName evidence="14">Histidine kinase</fullName>
    </submittedName>
</protein>
<dbReference type="GO" id="GO:0005886">
    <property type="term" value="C:plasma membrane"/>
    <property type="evidence" value="ECO:0007669"/>
    <property type="project" value="UniProtKB-SubCell"/>
</dbReference>
<dbReference type="Proteomes" id="UP000671995">
    <property type="component" value="Chromosome"/>
</dbReference>
<dbReference type="AlphaFoldDB" id="A0A975F0R8"/>
<dbReference type="InterPro" id="IPR010559">
    <property type="entry name" value="Sig_transdc_His_kin_internal"/>
</dbReference>
<evidence type="ECO:0000256" key="1">
    <source>
        <dbReference type="ARBA" id="ARBA00004651"/>
    </source>
</evidence>
<keyword evidence="11 12" id="KW-0472">Membrane</keyword>
<sequence>MKNQTDKKLRPFVIKYNIKISLAFSAVLLLAVFFVKVFGFKVASEIIKEDALSQSSILTKQFSERLDVLFNEIDRLSRIVLIDSEILNALDYNLEKNSSEYLGVDVSIQNAMKHVLLIRTDIARILVSNGFNSYAAGPYNYLGDPMELYELADKYGFFESDELYTIIPPSVRFYNQSVFSFIRKIRHYDNPKVIGLIAVDMRLNAIDEIFSGVEFGESTLIILDAEGNAIYSQGAPLGSGTLDLIRPKLKKGFQQFSLTLSDGTNNAIVTTEYSDYSNLYVCGIIPEASLFYKIKKGNKMFNWITFFVFAISLVLIIVNSKVMTRPIRELLMQMKQIETGKRELLAVQSNDELKLIADSANHMLIKIIELIKRNSEITLRNREAQLKILQGQLDPHFLFNTLECIRMKAVIAGDQDTASMIEKLGILYRAVNGSEPFISLMEEIGYVENYIALQNIRFKVPIVLSVAVPPIFMSMEVPRLMLLTLAENSIRHGLGNKKDNRNISINAVIDDAKTFILTFSDNGNGISLEKLKELNEKLKTPPDKDLNHIGLRNLNSRIRLYYGKSYGLSVSSGEKNGTVIRIALPWKV</sequence>
<keyword evidence="10" id="KW-0902">Two-component regulatory system</keyword>
<gene>
    <name evidence="14" type="ORF">HRI96_07020</name>
</gene>
<evidence type="ECO:0000256" key="6">
    <source>
        <dbReference type="ARBA" id="ARBA00022741"/>
    </source>
</evidence>
<evidence type="ECO:0000256" key="3">
    <source>
        <dbReference type="ARBA" id="ARBA00022553"/>
    </source>
</evidence>
<feature type="domain" description="HAMP" evidence="13">
    <location>
        <begin position="321"/>
        <end position="372"/>
    </location>
</feature>
<evidence type="ECO:0000256" key="11">
    <source>
        <dbReference type="ARBA" id="ARBA00023136"/>
    </source>
</evidence>
<dbReference type="InterPro" id="IPR003660">
    <property type="entry name" value="HAMP_dom"/>
</dbReference>
<dbReference type="InterPro" id="IPR036890">
    <property type="entry name" value="HATPase_C_sf"/>
</dbReference>
<reference evidence="14" key="1">
    <citation type="submission" date="2020-05" db="EMBL/GenBank/DDBJ databases">
        <authorList>
            <person name="Zeng H."/>
            <person name="Chan Y.K."/>
            <person name="Watt R.M."/>
        </authorList>
    </citation>
    <scope>NUCLEOTIDE SEQUENCE</scope>
    <source>
        <strain evidence="14">ATCC 700773</strain>
    </source>
</reference>
<evidence type="ECO:0000256" key="5">
    <source>
        <dbReference type="ARBA" id="ARBA00022692"/>
    </source>
</evidence>
<dbReference type="Gene3D" id="6.10.340.10">
    <property type="match status" value="1"/>
</dbReference>
<evidence type="ECO:0000256" key="4">
    <source>
        <dbReference type="ARBA" id="ARBA00022679"/>
    </source>
</evidence>
<keyword evidence="8" id="KW-0067">ATP-binding</keyword>
<keyword evidence="5 12" id="KW-0812">Transmembrane</keyword>